<proteinExistence type="predicted"/>
<dbReference type="RefSeq" id="WP_049403064.1">
    <property type="nucleotide sequence ID" value="NZ_CP197385.1"/>
</dbReference>
<dbReference type="Proteomes" id="UP001225498">
    <property type="component" value="Unassembled WGS sequence"/>
</dbReference>
<feature type="region of interest" description="Disordered" evidence="2">
    <location>
        <begin position="1"/>
        <end position="25"/>
    </location>
</feature>
<evidence type="ECO:0000256" key="2">
    <source>
        <dbReference type="SAM" id="MobiDB-lite"/>
    </source>
</evidence>
<comment type="caution">
    <text evidence="3">The sequence shown here is derived from an EMBL/GenBank/DDBJ whole genome shotgun (WGS) entry which is preliminary data.</text>
</comment>
<protein>
    <recommendedName>
        <fullName evidence="5">DUF3102 domain-containing protein</fullName>
    </recommendedName>
</protein>
<name>A0AAI9CLH0_STEMA</name>
<feature type="coiled-coil region" evidence="1">
    <location>
        <begin position="174"/>
        <end position="208"/>
    </location>
</feature>
<accession>A0AAI9CLH0</accession>
<organism evidence="3 4">
    <name type="scientific">Stenotrophomonas maltophilia</name>
    <name type="common">Pseudomonas maltophilia</name>
    <name type="synonym">Xanthomonas maltophilia</name>
    <dbReference type="NCBI Taxonomy" id="40324"/>
    <lineage>
        <taxon>Bacteria</taxon>
        <taxon>Pseudomonadati</taxon>
        <taxon>Pseudomonadota</taxon>
        <taxon>Gammaproteobacteria</taxon>
        <taxon>Lysobacterales</taxon>
        <taxon>Lysobacteraceae</taxon>
        <taxon>Stenotrophomonas</taxon>
        <taxon>Stenotrophomonas maltophilia group</taxon>
    </lineage>
</organism>
<evidence type="ECO:0000313" key="3">
    <source>
        <dbReference type="EMBL" id="EKZ1927437.1"/>
    </source>
</evidence>
<gene>
    <name evidence="3" type="ORF">REH87_002458</name>
</gene>
<keyword evidence="1" id="KW-0175">Coiled coil</keyword>
<reference evidence="3" key="1">
    <citation type="submission" date="2023-08" db="EMBL/GenBank/DDBJ databases">
        <authorList>
            <consortium name="Clinical and Environmental Microbiology Branch: Whole genome sequencing antimicrobial resistance pathogens in the healthcare setting"/>
        </authorList>
    </citation>
    <scope>NUCLEOTIDE SEQUENCE</scope>
    <source>
        <strain evidence="3">2023CJ-00293</strain>
    </source>
</reference>
<sequence length="306" mass="33749">MAEKQPNKRGAKPLAQAEPVGTELDAGKLAERNQELVTLGEHQTEVVDQFGDGLPWHPDHYENAIRGELRRGCEAFLRAGRYLVVARECAEHGEWQGMLDRLGIGKAQAFRMMEASKRVAMLPNVSHAKHLIEATKSQSRLIELLSLPEEQFAELAEQGETGGLSLDDIETMSRAELRAAIRDARADLDAKDQRINKLSEDLNKEHEKTLKAQHRWKSATPDERLVTLKQSVTEAEQTVLAAIGGQGNGLRAAILELADFACDNHVEEDAALFLSDVIGRLLTSVRIARDDEELAIAIPVTNDAGI</sequence>
<evidence type="ECO:0008006" key="5">
    <source>
        <dbReference type="Google" id="ProtNLM"/>
    </source>
</evidence>
<dbReference type="EMBL" id="ABLTIR010000052">
    <property type="protein sequence ID" value="EKZ1927437.1"/>
    <property type="molecule type" value="Genomic_DNA"/>
</dbReference>
<evidence type="ECO:0000313" key="4">
    <source>
        <dbReference type="Proteomes" id="UP001225498"/>
    </source>
</evidence>
<dbReference type="AlphaFoldDB" id="A0AAI9CLH0"/>
<evidence type="ECO:0000256" key="1">
    <source>
        <dbReference type="SAM" id="Coils"/>
    </source>
</evidence>